<evidence type="ECO:0000256" key="1">
    <source>
        <dbReference type="ARBA" id="ARBA00022908"/>
    </source>
</evidence>
<dbReference type="PANTHER" id="PTHR30349:SF64">
    <property type="entry name" value="PROPHAGE INTEGRASE INTD-RELATED"/>
    <property type="match status" value="1"/>
</dbReference>
<dbReference type="InterPro" id="IPR050090">
    <property type="entry name" value="Tyrosine_recombinase_XerCD"/>
</dbReference>
<organism evidence="4">
    <name type="scientific">Polaromonas hydrogenivorans</name>
    <dbReference type="NCBI Taxonomy" id="335476"/>
    <lineage>
        <taxon>Bacteria</taxon>
        <taxon>Pseudomonadati</taxon>
        <taxon>Pseudomonadota</taxon>
        <taxon>Betaproteobacteria</taxon>
        <taxon>Burkholderiales</taxon>
        <taxon>Comamonadaceae</taxon>
        <taxon>Polaromonas</taxon>
    </lineage>
</organism>
<keyword evidence="1" id="KW-0229">DNA integration</keyword>
<dbReference type="InterPro" id="IPR002104">
    <property type="entry name" value="Integrase_catalytic"/>
</dbReference>
<dbReference type="GO" id="GO:0015074">
    <property type="term" value="P:DNA integration"/>
    <property type="evidence" value="ECO:0007669"/>
    <property type="project" value="UniProtKB-KW"/>
</dbReference>
<feature type="domain" description="Tyr recombinase" evidence="3">
    <location>
        <begin position="97"/>
        <end position="301"/>
    </location>
</feature>
<dbReference type="InterPro" id="IPR013762">
    <property type="entry name" value="Integrase-like_cat_sf"/>
</dbReference>
<dbReference type="PANTHER" id="PTHR30349">
    <property type="entry name" value="PHAGE INTEGRASE-RELATED"/>
    <property type="match status" value="1"/>
</dbReference>
<geneLocation type="plasmid" evidence="4">
    <name>p1</name>
</geneLocation>
<evidence type="ECO:0000259" key="3">
    <source>
        <dbReference type="PROSITE" id="PS51898"/>
    </source>
</evidence>
<dbReference type="GO" id="GO:0006310">
    <property type="term" value="P:DNA recombination"/>
    <property type="evidence" value="ECO:0007669"/>
    <property type="project" value="UniProtKB-KW"/>
</dbReference>
<dbReference type="Pfam" id="PF00589">
    <property type="entry name" value="Phage_integrase"/>
    <property type="match status" value="1"/>
</dbReference>
<dbReference type="PROSITE" id="PS51898">
    <property type="entry name" value="TYR_RECOMBINASE"/>
    <property type="match status" value="1"/>
</dbReference>
<dbReference type="AlphaFoldDB" id="A0AAU7LXM4"/>
<keyword evidence="4" id="KW-0614">Plasmid</keyword>
<sequence length="314" mass="35889">MKLIDVVTAYVVMQRSLGMRFTAADRLLRQFAREMGNVGMADVRPEAVVTFLQGAGALTATWRLKYNVLSGLYRFAISRGYCEACPLPTNVPKLPPSQTPYVYSTGEIRRLIDATPSLYNYRSRQQASMFRTLILLLYGSGLRIGEVLRLTMPDVDLIDRIIIVRDTKFFKTRLVPIGPQLSAELAAHMDRRRHLPMPAGESSRLFTSYTGQGWPYSQVITLFQRLRLAAHIECPEGELHPPRLHDLRHTAAVHRVLAWYRDGKDVQRLLPQLATYLGHVDIKSTQRYLRMTPELLEEASRRFARYAQCGDDHE</sequence>
<dbReference type="SUPFAM" id="SSF56349">
    <property type="entry name" value="DNA breaking-rejoining enzymes"/>
    <property type="match status" value="1"/>
</dbReference>
<dbReference type="Gene3D" id="1.10.443.10">
    <property type="entry name" value="Intergrase catalytic core"/>
    <property type="match status" value="1"/>
</dbReference>
<dbReference type="InterPro" id="IPR011010">
    <property type="entry name" value="DNA_brk_join_enz"/>
</dbReference>
<evidence type="ECO:0000313" key="4">
    <source>
        <dbReference type="EMBL" id="XBP72477.1"/>
    </source>
</evidence>
<dbReference type="EMBL" id="CP157676">
    <property type="protein sequence ID" value="XBP72477.1"/>
    <property type="molecule type" value="Genomic_DNA"/>
</dbReference>
<name>A0AAU7LXM4_9BURK</name>
<accession>A0AAU7LXM4</accession>
<reference evidence="4" key="1">
    <citation type="submission" date="2024-05" db="EMBL/GenBank/DDBJ databases">
        <authorList>
            <person name="Bunk B."/>
            <person name="Swiderski J."/>
            <person name="Sproer C."/>
            <person name="Thiel V."/>
        </authorList>
    </citation>
    <scope>NUCLEOTIDE SEQUENCE</scope>
    <source>
        <strain evidence="4">DSM 17735</strain>
        <plasmid evidence="4">p1</plasmid>
    </source>
</reference>
<dbReference type="GO" id="GO:0003677">
    <property type="term" value="F:DNA binding"/>
    <property type="evidence" value="ECO:0007669"/>
    <property type="project" value="InterPro"/>
</dbReference>
<proteinExistence type="predicted"/>
<keyword evidence="2" id="KW-0233">DNA recombination</keyword>
<protein>
    <submittedName>
        <fullName evidence="4">Tyrosine-type recombinase/integrase</fullName>
    </submittedName>
</protein>
<gene>
    <name evidence="4" type="ORF">ABLV49_22415</name>
</gene>
<dbReference type="RefSeq" id="WP_349282082.1">
    <property type="nucleotide sequence ID" value="NZ_CBCSCU010000051.1"/>
</dbReference>
<evidence type="ECO:0000256" key="2">
    <source>
        <dbReference type="ARBA" id="ARBA00023172"/>
    </source>
</evidence>